<dbReference type="AlphaFoldDB" id="A0A176WCC9"/>
<gene>
    <name evidence="1" type="ORF">AXG93_3964s1040</name>
</gene>
<accession>A0A176WCC9</accession>
<evidence type="ECO:0000313" key="1">
    <source>
        <dbReference type="EMBL" id="OAE30291.1"/>
    </source>
</evidence>
<evidence type="ECO:0000313" key="2">
    <source>
        <dbReference type="Proteomes" id="UP000077202"/>
    </source>
</evidence>
<comment type="caution">
    <text evidence="1">The sequence shown here is derived from an EMBL/GenBank/DDBJ whole genome shotgun (WGS) entry which is preliminary data.</text>
</comment>
<dbReference type="EMBL" id="LVLJ01001344">
    <property type="protein sequence ID" value="OAE30291.1"/>
    <property type="molecule type" value="Genomic_DNA"/>
</dbReference>
<sequence length="87" mass="9621">MSAPGSKEIQEYESELLAALEINLSVDLIGAAKRQLSFLRAVHCVPGLHRGPAVLLAIKRMTLYFLFVWLRGEKESGESSTFSVTEL</sequence>
<name>A0A176WCC9_MARPO</name>
<protein>
    <submittedName>
        <fullName evidence="1">Uncharacterized protein</fullName>
    </submittedName>
</protein>
<reference evidence="1" key="1">
    <citation type="submission" date="2016-03" db="EMBL/GenBank/DDBJ databases">
        <title>Mechanisms controlling the formation of the plant cell surface in tip-growing cells are functionally conserved among land plants.</title>
        <authorList>
            <person name="Honkanen S."/>
            <person name="Jones V.A."/>
            <person name="Morieri G."/>
            <person name="Champion C."/>
            <person name="Hetherington A.J."/>
            <person name="Kelly S."/>
            <person name="Saint-Marcoux D."/>
            <person name="Proust H."/>
            <person name="Prescott H."/>
            <person name="Dolan L."/>
        </authorList>
    </citation>
    <scope>NUCLEOTIDE SEQUENCE [LARGE SCALE GENOMIC DNA]</scope>
    <source>
        <tissue evidence="1">Whole gametophyte</tissue>
    </source>
</reference>
<dbReference type="Proteomes" id="UP000077202">
    <property type="component" value="Unassembled WGS sequence"/>
</dbReference>
<keyword evidence="2" id="KW-1185">Reference proteome</keyword>
<organism evidence="1 2">
    <name type="scientific">Marchantia polymorpha subsp. ruderalis</name>
    <dbReference type="NCBI Taxonomy" id="1480154"/>
    <lineage>
        <taxon>Eukaryota</taxon>
        <taxon>Viridiplantae</taxon>
        <taxon>Streptophyta</taxon>
        <taxon>Embryophyta</taxon>
        <taxon>Marchantiophyta</taxon>
        <taxon>Marchantiopsida</taxon>
        <taxon>Marchantiidae</taxon>
        <taxon>Marchantiales</taxon>
        <taxon>Marchantiaceae</taxon>
        <taxon>Marchantia</taxon>
    </lineage>
</organism>
<proteinExistence type="predicted"/>